<reference evidence="3" key="1">
    <citation type="submission" date="2019-11" db="EMBL/GenBank/DDBJ databases">
        <title>Genome sequence of Heliorestis convoluta strain HH, an alkaliphilic and minimalistic phototrophic bacterium from a soda lake in Egypt.</title>
        <authorList>
            <person name="Dewey E.D."/>
            <person name="Stokes L.M."/>
            <person name="Burchell B.M."/>
            <person name="Shaffer K.N."/>
            <person name="Huntington A.M."/>
            <person name="Baker J.M."/>
            <person name="Nadendla S."/>
            <person name="Giglio M.G."/>
            <person name="Touchman J.W."/>
            <person name="Blankenship R.E."/>
            <person name="Madigan M.T."/>
            <person name="Sattley W.M."/>
        </authorList>
    </citation>
    <scope>NUCLEOTIDE SEQUENCE [LARGE SCALE GENOMIC DNA]</scope>
    <source>
        <strain evidence="3">HH</strain>
    </source>
</reference>
<feature type="transmembrane region" description="Helical" evidence="1">
    <location>
        <begin position="44"/>
        <end position="65"/>
    </location>
</feature>
<dbReference type="KEGG" id="hcv:FTV88_1428"/>
<evidence type="ECO:0000313" key="2">
    <source>
        <dbReference type="EMBL" id="QGG47575.1"/>
    </source>
</evidence>
<keyword evidence="1" id="KW-0472">Membrane</keyword>
<name>A0A5Q2N4S0_9FIRM</name>
<evidence type="ECO:0000313" key="3">
    <source>
        <dbReference type="Proteomes" id="UP000366051"/>
    </source>
</evidence>
<feature type="transmembrane region" description="Helical" evidence="1">
    <location>
        <begin position="6"/>
        <end position="24"/>
    </location>
</feature>
<evidence type="ECO:0000256" key="1">
    <source>
        <dbReference type="SAM" id="Phobius"/>
    </source>
</evidence>
<sequence>MDWIYIAFLSWLVICVVLIIATLVTLPQLGDERKDLIKMKAQSYAFATVIFWLIFETGKSIYFTIWTDKTYTSIEPAALLIIISGMYLITLFYYKKKYGG</sequence>
<keyword evidence="1" id="KW-1133">Transmembrane helix</keyword>
<feature type="transmembrane region" description="Helical" evidence="1">
    <location>
        <begin position="77"/>
        <end position="94"/>
    </location>
</feature>
<dbReference type="EMBL" id="CP045875">
    <property type="protein sequence ID" value="QGG47575.1"/>
    <property type="molecule type" value="Genomic_DNA"/>
</dbReference>
<keyword evidence="3" id="KW-1185">Reference proteome</keyword>
<dbReference type="OrthoDB" id="2971683at2"/>
<proteinExistence type="predicted"/>
<organism evidence="2 3">
    <name type="scientific">Heliorestis convoluta</name>
    <dbReference type="NCBI Taxonomy" id="356322"/>
    <lineage>
        <taxon>Bacteria</taxon>
        <taxon>Bacillati</taxon>
        <taxon>Bacillota</taxon>
        <taxon>Clostridia</taxon>
        <taxon>Eubacteriales</taxon>
        <taxon>Heliobacteriaceae</taxon>
        <taxon>Heliorestis</taxon>
    </lineage>
</organism>
<gene>
    <name evidence="2" type="ORF">FTV88_1428</name>
</gene>
<protein>
    <submittedName>
        <fullName evidence="2">Putative membrane protein</fullName>
    </submittedName>
</protein>
<dbReference type="RefSeq" id="WP_153724923.1">
    <property type="nucleotide sequence ID" value="NZ_CP045875.1"/>
</dbReference>
<keyword evidence="1" id="KW-0812">Transmembrane</keyword>
<dbReference type="Proteomes" id="UP000366051">
    <property type="component" value="Chromosome"/>
</dbReference>
<dbReference type="AlphaFoldDB" id="A0A5Q2N4S0"/>
<accession>A0A5Q2N4S0</accession>